<dbReference type="GO" id="GO:0016887">
    <property type="term" value="F:ATP hydrolysis activity"/>
    <property type="evidence" value="ECO:0007669"/>
    <property type="project" value="InterPro"/>
</dbReference>
<comment type="caution">
    <text evidence="7">The sequence shown here is derived from an EMBL/GenBank/DDBJ whole genome shotgun (WGS) entry which is preliminary data.</text>
</comment>
<dbReference type="GO" id="GO:0015808">
    <property type="term" value="P:L-alanine transport"/>
    <property type="evidence" value="ECO:0007669"/>
    <property type="project" value="TreeGrafter"/>
</dbReference>
<dbReference type="GO" id="GO:1903806">
    <property type="term" value="P:L-isoleucine import across plasma membrane"/>
    <property type="evidence" value="ECO:0007669"/>
    <property type="project" value="TreeGrafter"/>
</dbReference>
<keyword evidence="9" id="KW-1185">Reference proteome</keyword>
<proteinExistence type="predicted"/>
<organism evidence="7 8">
    <name type="scientific">Neopusillimonas maritima</name>
    <dbReference type="NCBI Taxonomy" id="2026239"/>
    <lineage>
        <taxon>Bacteria</taxon>
        <taxon>Pseudomonadati</taxon>
        <taxon>Pseudomonadota</taxon>
        <taxon>Betaproteobacteria</taxon>
        <taxon>Burkholderiales</taxon>
        <taxon>Alcaligenaceae</taxon>
        <taxon>Neopusillimonas</taxon>
    </lineage>
</organism>
<name>A0A3A1YTD7_9BURK</name>
<keyword evidence="2" id="KW-1003">Cell membrane</keyword>
<dbReference type="GO" id="GO:0005304">
    <property type="term" value="F:L-valine transmembrane transporter activity"/>
    <property type="evidence" value="ECO:0007669"/>
    <property type="project" value="TreeGrafter"/>
</dbReference>
<dbReference type="GO" id="GO:0005886">
    <property type="term" value="C:plasma membrane"/>
    <property type="evidence" value="ECO:0007669"/>
    <property type="project" value="TreeGrafter"/>
</dbReference>
<evidence type="ECO:0000313" key="8">
    <source>
        <dbReference type="Proteomes" id="UP000266206"/>
    </source>
</evidence>
<keyword evidence="4 7" id="KW-0067">ATP-binding</keyword>
<dbReference type="SUPFAM" id="SSF52540">
    <property type="entry name" value="P-loop containing nucleoside triphosphate hydrolases"/>
    <property type="match status" value="1"/>
</dbReference>
<evidence type="ECO:0000256" key="2">
    <source>
        <dbReference type="ARBA" id="ARBA00022475"/>
    </source>
</evidence>
<keyword evidence="1" id="KW-0813">Transport</keyword>
<dbReference type="Pfam" id="PF00005">
    <property type="entry name" value="ABC_tran"/>
    <property type="match status" value="1"/>
</dbReference>
<dbReference type="InterPro" id="IPR027417">
    <property type="entry name" value="P-loop_NTPase"/>
</dbReference>
<evidence type="ECO:0000256" key="4">
    <source>
        <dbReference type="ARBA" id="ARBA00022840"/>
    </source>
</evidence>
<dbReference type="InterPro" id="IPR051120">
    <property type="entry name" value="ABC_AA/LPS_Transport"/>
</dbReference>
<keyword evidence="2" id="KW-0472">Membrane</keyword>
<reference evidence="8 9" key="1">
    <citation type="submission" date="2017-08" db="EMBL/GenBank/DDBJ databases">
        <title>Pusillimonas indicus sp. nov., a member of the family Alcaligenaceae isolated from surface seawater.</title>
        <authorList>
            <person name="Li J."/>
        </authorList>
    </citation>
    <scope>NUCLEOTIDE SEQUENCE [LARGE SCALE GENOMIC DNA]</scope>
    <source>
        <strain evidence="6 9">17-4A</strain>
        <strain evidence="7 8">L52-1-41</strain>
    </source>
</reference>
<dbReference type="InterPro" id="IPR003593">
    <property type="entry name" value="AAA+_ATPase"/>
</dbReference>
<dbReference type="GO" id="GO:0015188">
    <property type="term" value="F:L-isoleucine transmembrane transporter activity"/>
    <property type="evidence" value="ECO:0007669"/>
    <property type="project" value="TreeGrafter"/>
</dbReference>
<evidence type="ECO:0000313" key="6">
    <source>
        <dbReference type="EMBL" id="RII82009.1"/>
    </source>
</evidence>
<sequence>MSQPKPLLQVQGITKRFSGLTAVSQVSFDVPEGKIMGLIGPNGAGKTTCFQMIAGAMKPTQGSVVFDGRSLDGLNPEEICELGIARTFQVVRPLQEMTVLDNAMVGALLRAPSLDEARDLAASTLDQIGLGAKKDILAMHLTLPDRKMLELAKALATQPRLLLLDEVMAGLRPTEADEVIAVLRKLNGEGLTIVLVEHVMRILMSIADHVAVLHHGELITQGTPEAVTRDPRVIESYLGKGAKHGH</sequence>
<dbReference type="Proteomes" id="UP000266206">
    <property type="component" value="Unassembled WGS sequence"/>
</dbReference>
<gene>
    <name evidence="6" type="ORF">CJO09_13475</name>
    <name evidence="7" type="ORF">CJP73_10285</name>
</gene>
<dbReference type="InterPro" id="IPR032823">
    <property type="entry name" value="BCA_ABC_TP_C"/>
</dbReference>
<dbReference type="SMART" id="SM00382">
    <property type="entry name" value="AAA"/>
    <property type="match status" value="1"/>
</dbReference>
<keyword evidence="3" id="KW-0547">Nucleotide-binding</keyword>
<protein>
    <submittedName>
        <fullName evidence="7">ABC transporter ATP-binding protein</fullName>
    </submittedName>
</protein>
<dbReference type="PANTHER" id="PTHR45772">
    <property type="entry name" value="CONSERVED COMPONENT OF ABC TRANSPORTER FOR NATURAL AMINO ACIDS-RELATED"/>
    <property type="match status" value="1"/>
</dbReference>
<evidence type="ECO:0000313" key="7">
    <source>
        <dbReference type="EMBL" id="RIY40509.1"/>
    </source>
</evidence>
<dbReference type="GO" id="GO:0005524">
    <property type="term" value="F:ATP binding"/>
    <property type="evidence" value="ECO:0007669"/>
    <property type="project" value="UniProtKB-KW"/>
</dbReference>
<dbReference type="RefSeq" id="WP_119442822.1">
    <property type="nucleotide sequence ID" value="NZ_CP170494.1"/>
</dbReference>
<accession>A0A3A1YTD7</accession>
<evidence type="ECO:0000259" key="5">
    <source>
        <dbReference type="PROSITE" id="PS50893"/>
    </source>
</evidence>
<dbReference type="GO" id="GO:0042941">
    <property type="term" value="P:D-alanine transmembrane transport"/>
    <property type="evidence" value="ECO:0007669"/>
    <property type="project" value="TreeGrafter"/>
</dbReference>
<dbReference type="PROSITE" id="PS50893">
    <property type="entry name" value="ABC_TRANSPORTER_2"/>
    <property type="match status" value="1"/>
</dbReference>
<dbReference type="GO" id="GO:1903805">
    <property type="term" value="P:L-valine import across plasma membrane"/>
    <property type="evidence" value="ECO:0007669"/>
    <property type="project" value="TreeGrafter"/>
</dbReference>
<dbReference type="PANTHER" id="PTHR45772:SF7">
    <property type="entry name" value="AMINO ACID ABC TRANSPORTER ATP-BINDING PROTEIN"/>
    <property type="match status" value="1"/>
</dbReference>
<dbReference type="Gene3D" id="3.40.50.300">
    <property type="entry name" value="P-loop containing nucleotide triphosphate hydrolases"/>
    <property type="match status" value="1"/>
</dbReference>
<dbReference type="OrthoDB" id="9805514at2"/>
<dbReference type="EMBL" id="NQOU01000006">
    <property type="protein sequence ID" value="RII82009.1"/>
    <property type="molecule type" value="Genomic_DNA"/>
</dbReference>
<dbReference type="EMBL" id="NQYH01000008">
    <property type="protein sequence ID" value="RIY40509.1"/>
    <property type="molecule type" value="Genomic_DNA"/>
</dbReference>
<dbReference type="CDD" id="cd03219">
    <property type="entry name" value="ABC_Mj1267_LivG_branched"/>
    <property type="match status" value="1"/>
</dbReference>
<evidence type="ECO:0000256" key="3">
    <source>
        <dbReference type="ARBA" id="ARBA00022741"/>
    </source>
</evidence>
<feature type="domain" description="ABC transporter" evidence="5">
    <location>
        <begin position="8"/>
        <end position="240"/>
    </location>
</feature>
<dbReference type="AlphaFoldDB" id="A0A3A1YTD7"/>
<evidence type="ECO:0000256" key="1">
    <source>
        <dbReference type="ARBA" id="ARBA00022448"/>
    </source>
</evidence>
<dbReference type="InterPro" id="IPR003439">
    <property type="entry name" value="ABC_transporter-like_ATP-bd"/>
</dbReference>
<dbReference type="Proteomes" id="UP000266483">
    <property type="component" value="Unassembled WGS sequence"/>
</dbReference>
<dbReference type="GO" id="GO:0015192">
    <property type="term" value="F:L-phenylalanine transmembrane transporter activity"/>
    <property type="evidence" value="ECO:0007669"/>
    <property type="project" value="TreeGrafter"/>
</dbReference>
<evidence type="ECO:0000313" key="9">
    <source>
        <dbReference type="Proteomes" id="UP000266483"/>
    </source>
</evidence>
<dbReference type="Pfam" id="PF12399">
    <property type="entry name" value="BCA_ABC_TP_C"/>
    <property type="match status" value="1"/>
</dbReference>